<evidence type="ECO:0000313" key="1">
    <source>
        <dbReference type="EMBL" id="KIY92389.1"/>
    </source>
</evidence>
<dbReference type="GeneID" id="25733250"/>
<dbReference type="AlphaFoldDB" id="A0A0D2LKA6"/>
<dbReference type="Proteomes" id="UP000054498">
    <property type="component" value="Unassembled WGS sequence"/>
</dbReference>
<dbReference type="RefSeq" id="XP_013891409.1">
    <property type="nucleotide sequence ID" value="XM_014035955.1"/>
</dbReference>
<protein>
    <submittedName>
        <fullName evidence="1">Uncharacterized protein</fullName>
    </submittedName>
</protein>
<evidence type="ECO:0000313" key="2">
    <source>
        <dbReference type="Proteomes" id="UP000054498"/>
    </source>
</evidence>
<dbReference type="EMBL" id="KK105666">
    <property type="protein sequence ID" value="KIY92389.1"/>
    <property type="molecule type" value="Genomic_DNA"/>
</dbReference>
<gene>
    <name evidence="1" type="ORF">MNEG_15575</name>
</gene>
<reference evidence="1 2" key="1">
    <citation type="journal article" date="2013" name="BMC Genomics">
        <title>Reconstruction of the lipid metabolism for the microalga Monoraphidium neglectum from its genome sequence reveals characteristics suitable for biofuel production.</title>
        <authorList>
            <person name="Bogen C."/>
            <person name="Al-Dilaimi A."/>
            <person name="Albersmeier A."/>
            <person name="Wichmann J."/>
            <person name="Grundmann M."/>
            <person name="Rupp O."/>
            <person name="Lauersen K.J."/>
            <person name="Blifernez-Klassen O."/>
            <person name="Kalinowski J."/>
            <person name="Goesmann A."/>
            <person name="Mussgnug J.H."/>
            <person name="Kruse O."/>
        </authorList>
    </citation>
    <scope>NUCLEOTIDE SEQUENCE [LARGE SCALE GENOMIC DNA]</scope>
    <source>
        <strain evidence="1 2">SAG 48.87</strain>
    </source>
</reference>
<dbReference type="KEGG" id="mng:MNEG_15575"/>
<sequence>MRCKNGTWKEVDSVWTTANAPGVQFEFACDLNGVQEGLEWANDAPQSADDPLYDTANFKQYYYLGYYPPMDWVDAYNVTYSYKLVYAGSPDSVVNVTCSGEWGAGPARP</sequence>
<organism evidence="1 2">
    <name type="scientific">Monoraphidium neglectum</name>
    <dbReference type="NCBI Taxonomy" id="145388"/>
    <lineage>
        <taxon>Eukaryota</taxon>
        <taxon>Viridiplantae</taxon>
        <taxon>Chlorophyta</taxon>
        <taxon>core chlorophytes</taxon>
        <taxon>Chlorophyceae</taxon>
        <taxon>CS clade</taxon>
        <taxon>Sphaeropleales</taxon>
        <taxon>Selenastraceae</taxon>
        <taxon>Monoraphidium</taxon>
    </lineage>
</organism>
<keyword evidence="2" id="KW-1185">Reference proteome</keyword>
<accession>A0A0D2LKA6</accession>
<name>A0A0D2LKA6_9CHLO</name>
<proteinExistence type="predicted"/>